<gene>
    <name evidence="2" type="ORF">PC110_g21818</name>
</gene>
<dbReference type="AlphaFoldDB" id="A0A329RCJ9"/>
<evidence type="ECO:0008006" key="4">
    <source>
        <dbReference type="Google" id="ProtNLM"/>
    </source>
</evidence>
<evidence type="ECO:0000313" key="3">
    <source>
        <dbReference type="Proteomes" id="UP000251314"/>
    </source>
</evidence>
<feature type="compositionally biased region" description="Polar residues" evidence="1">
    <location>
        <begin position="549"/>
        <end position="559"/>
    </location>
</feature>
<dbReference type="STRING" id="29920.A0A329RCJ9"/>
<dbReference type="VEuPathDB" id="FungiDB:PC110_g21818"/>
<sequence length="559" mass="63040">MGVRRNGNGAVEADHLDLALDGTPIPTMTHMQSYTYLGIGDGFDHVRRRIELAPKLKSLKQDATALLESGLAPWQVVKAVKVYLYPRVEYALRHLRPDDQHLGSFDLHLRRGLRHLLRLPKNANNDFFYSPVSRGGLGLLPLVELHAALQIAHGWQMINSPDPATCRIAREQLHQIADARYRLDKEHWKQRGDELCQLFLNLELGTSGHAPPKRRNGDIGSLWVDVRKNLKAFGLKLATAPADPASGTPALPLQLRVPHHDKWLTHRDVLRHVKQHLKNKHWRAWCAFEDQGRTARAHGGVGSGFITRPRGMWESDYRFAVAARLNMVDTADTLARRRLRAHDRCRYPGCRWTESLEHVLNHCPGTMDAVRGRHDSALRDIEHALRAPSGTRRELRVNQTVPGLPGPALRPDLQVYNHDQRTVAVVDLAVAFDRQDSDDAASSGLAKAAAEKAAKYAGIKRHLERQGWKVHLSALVYGSLGSVAASNYTVYTEHLGLLKRDAKRLDRTLSVQCIQSSRRIWNLHCAKHRARQHQHQAQPQSRGRRVTETGGTPSRTDRR</sequence>
<evidence type="ECO:0000256" key="1">
    <source>
        <dbReference type="SAM" id="MobiDB-lite"/>
    </source>
</evidence>
<dbReference type="Proteomes" id="UP000251314">
    <property type="component" value="Unassembled WGS sequence"/>
</dbReference>
<reference evidence="2 3" key="1">
    <citation type="submission" date="2018-01" db="EMBL/GenBank/DDBJ databases">
        <title>Draft genome of the strawberry crown rot pathogen Phytophthora cactorum.</title>
        <authorList>
            <person name="Armitage A.D."/>
            <person name="Lysoe E."/>
            <person name="Nellist C.F."/>
            <person name="Harrison R.J."/>
            <person name="Brurberg M.B."/>
        </authorList>
    </citation>
    <scope>NUCLEOTIDE SEQUENCE [LARGE SCALE GENOMIC DNA]</scope>
    <source>
        <strain evidence="2 3">10300</strain>
    </source>
</reference>
<keyword evidence="3" id="KW-1185">Reference proteome</keyword>
<evidence type="ECO:0000313" key="2">
    <source>
        <dbReference type="EMBL" id="RAW21739.1"/>
    </source>
</evidence>
<proteinExistence type="predicted"/>
<dbReference type="OrthoDB" id="157684at2759"/>
<name>A0A329RCJ9_9STRA</name>
<dbReference type="EMBL" id="MJFZ01001582">
    <property type="protein sequence ID" value="RAW21739.1"/>
    <property type="molecule type" value="Genomic_DNA"/>
</dbReference>
<accession>A0A329RCJ9</accession>
<dbReference type="PANTHER" id="PTHR35450:SF2">
    <property type="entry name" value="REVERSE TRANSCRIPTASE DOMAIN-CONTAINING PROTEIN"/>
    <property type="match status" value="1"/>
</dbReference>
<dbReference type="PANTHER" id="PTHR35450">
    <property type="entry name" value="REVERSE TRANSCRIPTASE DOMAIN-CONTAINING PROTEIN"/>
    <property type="match status" value="1"/>
</dbReference>
<feature type="region of interest" description="Disordered" evidence="1">
    <location>
        <begin position="530"/>
        <end position="559"/>
    </location>
</feature>
<comment type="caution">
    <text evidence="2">The sequence shown here is derived from an EMBL/GenBank/DDBJ whole genome shotgun (WGS) entry which is preliminary data.</text>
</comment>
<protein>
    <recommendedName>
        <fullName evidence="4">Reverse transcriptase</fullName>
    </recommendedName>
</protein>
<organism evidence="2 3">
    <name type="scientific">Phytophthora cactorum</name>
    <dbReference type="NCBI Taxonomy" id="29920"/>
    <lineage>
        <taxon>Eukaryota</taxon>
        <taxon>Sar</taxon>
        <taxon>Stramenopiles</taxon>
        <taxon>Oomycota</taxon>
        <taxon>Peronosporomycetes</taxon>
        <taxon>Peronosporales</taxon>
        <taxon>Peronosporaceae</taxon>
        <taxon>Phytophthora</taxon>
    </lineage>
</organism>